<reference evidence="5" key="1">
    <citation type="journal article" date="2021" name="Nat. Commun.">
        <title>Genetic determinants of endophytism in the Arabidopsis root mycobiome.</title>
        <authorList>
            <person name="Mesny F."/>
            <person name="Miyauchi S."/>
            <person name="Thiergart T."/>
            <person name="Pickel B."/>
            <person name="Atanasova L."/>
            <person name="Karlsson M."/>
            <person name="Huettel B."/>
            <person name="Barry K.W."/>
            <person name="Haridas S."/>
            <person name="Chen C."/>
            <person name="Bauer D."/>
            <person name="Andreopoulos W."/>
            <person name="Pangilinan J."/>
            <person name="LaButti K."/>
            <person name="Riley R."/>
            <person name="Lipzen A."/>
            <person name="Clum A."/>
            <person name="Drula E."/>
            <person name="Henrissat B."/>
            <person name="Kohler A."/>
            <person name="Grigoriev I.V."/>
            <person name="Martin F.M."/>
            <person name="Hacquard S."/>
        </authorList>
    </citation>
    <scope>NUCLEOTIDE SEQUENCE</scope>
    <source>
        <strain evidence="5">MPI-SDFR-AT-0073</strain>
    </source>
</reference>
<dbReference type="InterPro" id="IPR002018">
    <property type="entry name" value="CarbesteraseB"/>
</dbReference>
<dbReference type="Proteomes" id="UP000758603">
    <property type="component" value="Unassembled WGS sequence"/>
</dbReference>
<dbReference type="Pfam" id="PF00135">
    <property type="entry name" value="COesterase"/>
    <property type="match status" value="1"/>
</dbReference>
<keyword evidence="6" id="KW-1185">Reference proteome</keyword>
<keyword evidence="3" id="KW-0732">Signal</keyword>
<feature type="chain" id="PRO_5040547201" description="Carboxylic ester hydrolase" evidence="3">
    <location>
        <begin position="24"/>
        <end position="537"/>
    </location>
</feature>
<feature type="domain" description="Carboxylesterase type B" evidence="4">
    <location>
        <begin position="27"/>
        <end position="521"/>
    </location>
</feature>
<name>A0A9P8UFW5_9PEZI</name>
<accession>A0A9P8UFW5</accession>
<dbReference type="PANTHER" id="PTHR43918:SF4">
    <property type="entry name" value="CARBOXYLIC ESTER HYDROLASE"/>
    <property type="match status" value="1"/>
</dbReference>
<dbReference type="PROSITE" id="PS00941">
    <property type="entry name" value="CARBOXYLESTERASE_B_2"/>
    <property type="match status" value="1"/>
</dbReference>
<dbReference type="InterPro" id="IPR019826">
    <property type="entry name" value="Carboxylesterase_B_AS"/>
</dbReference>
<evidence type="ECO:0000313" key="5">
    <source>
        <dbReference type="EMBL" id="KAH6651446.1"/>
    </source>
</evidence>
<dbReference type="EMBL" id="JAGPXC010000006">
    <property type="protein sequence ID" value="KAH6651446.1"/>
    <property type="molecule type" value="Genomic_DNA"/>
</dbReference>
<dbReference type="EC" id="3.1.1.-" evidence="3"/>
<gene>
    <name evidence="5" type="ORF">BKA67DRAFT_521613</name>
</gene>
<comment type="similarity">
    <text evidence="1 3">Belongs to the type-B carboxylesterase/lipase family.</text>
</comment>
<evidence type="ECO:0000259" key="4">
    <source>
        <dbReference type="Pfam" id="PF00135"/>
    </source>
</evidence>
<dbReference type="InterPro" id="IPR019819">
    <property type="entry name" value="Carboxylesterase_B_CS"/>
</dbReference>
<feature type="signal peptide" evidence="3">
    <location>
        <begin position="1"/>
        <end position="23"/>
    </location>
</feature>
<dbReference type="GeneID" id="70127182"/>
<proteinExistence type="inferred from homology"/>
<dbReference type="InterPro" id="IPR050654">
    <property type="entry name" value="AChE-related_enzymes"/>
</dbReference>
<evidence type="ECO:0000256" key="2">
    <source>
        <dbReference type="ARBA" id="ARBA00022801"/>
    </source>
</evidence>
<dbReference type="GO" id="GO:0052689">
    <property type="term" value="F:carboxylic ester hydrolase activity"/>
    <property type="evidence" value="ECO:0007669"/>
    <property type="project" value="TreeGrafter"/>
</dbReference>
<keyword evidence="2 3" id="KW-0378">Hydrolase</keyword>
<dbReference type="PANTHER" id="PTHR43918">
    <property type="entry name" value="ACETYLCHOLINESTERASE"/>
    <property type="match status" value="1"/>
</dbReference>
<evidence type="ECO:0000256" key="1">
    <source>
        <dbReference type="ARBA" id="ARBA00005964"/>
    </source>
</evidence>
<evidence type="ECO:0000256" key="3">
    <source>
        <dbReference type="RuleBase" id="RU361235"/>
    </source>
</evidence>
<dbReference type="Gene3D" id="3.40.50.1820">
    <property type="entry name" value="alpha/beta hydrolase"/>
    <property type="match status" value="1"/>
</dbReference>
<sequence>MFKSQLLLLALALFTGNRGTVLARDASPTVTLDYAAYEGTRYDSGVNVYLGMRFAAAPTGDLRFRAPQDPVRETDVQVAKSYGPICIGIDQTLSSGRSEDCLFVNIFTPSNATQKSKLPVWVYIQGGGYATNSNADYNGTEVVVKSGHQIVFVNFNYRVGLFGFLASQAVREGGDLNVGLLDQRKLLLWVKKHIAQFGGDPDHVVIHGTSAGAGSVSYHLAAYGGRNDHLFVGAIAQSPFWPTAPLVKEMEFQYQDVLDSTGCSTSNDSLSCLRRLDASVLLPLNTAAVFPGAAGVARWYWLPVKDGDLIQDNKWDMFNGGHFIQVPLIVATDNNEGSNFSPNASTSADVEVYFDNNYPKLNETQLETIIGMYPLMPPVPKHSAWFPSASAAYGDATFLCPGNSLATNMARYLSPKKVWQYRCYITNAANRANGVGTTHTFEQPAILGTSLRSSVDATWFNENAASVPLTMHYYISFIKALNPNTYRYKGAAVWEPWGSEEGKRLHLETNGTHMEDVPQNMARACEMWNDFSKIMEV</sequence>
<dbReference type="PROSITE" id="PS00122">
    <property type="entry name" value="CARBOXYLESTERASE_B_1"/>
    <property type="match status" value="1"/>
</dbReference>
<protein>
    <recommendedName>
        <fullName evidence="3">Carboxylic ester hydrolase</fullName>
        <ecNumber evidence="3">3.1.1.-</ecNumber>
    </recommendedName>
</protein>
<dbReference type="InterPro" id="IPR029058">
    <property type="entry name" value="AB_hydrolase_fold"/>
</dbReference>
<dbReference type="RefSeq" id="XP_045955724.1">
    <property type="nucleotide sequence ID" value="XM_046098290.1"/>
</dbReference>
<dbReference type="AlphaFoldDB" id="A0A9P8UFW5"/>
<dbReference type="OrthoDB" id="408631at2759"/>
<evidence type="ECO:0000313" key="6">
    <source>
        <dbReference type="Proteomes" id="UP000758603"/>
    </source>
</evidence>
<dbReference type="SUPFAM" id="SSF53474">
    <property type="entry name" value="alpha/beta-Hydrolases"/>
    <property type="match status" value="1"/>
</dbReference>
<organism evidence="5 6">
    <name type="scientific">Truncatella angustata</name>
    <dbReference type="NCBI Taxonomy" id="152316"/>
    <lineage>
        <taxon>Eukaryota</taxon>
        <taxon>Fungi</taxon>
        <taxon>Dikarya</taxon>
        <taxon>Ascomycota</taxon>
        <taxon>Pezizomycotina</taxon>
        <taxon>Sordariomycetes</taxon>
        <taxon>Xylariomycetidae</taxon>
        <taxon>Amphisphaeriales</taxon>
        <taxon>Sporocadaceae</taxon>
        <taxon>Truncatella</taxon>
    </lineage>
</organism>
<comment type="caution">
    <text evidence="5">The sequence shown here is derived from an EMBL/GenBank/DDBJ whole genome shotgun (WGS) entry which is preliminary data.</text>
</comment>